<dbReference type="KEGG" id="ppai:E1956_45770"/>
<dbReference type="Proteomes" id="UP000295727">
    <property type="component" value="Plasmid unnamed1"/>
</dbReference>
<sequence>MKVTIRVDVTTDYGETNAFEICDTGRLATKGNASRVLAFVRKKLPGAVERLASLVRWPTTFMKRVLRTTWLFRIC</sequence>
<dbReference type="AlphaFoldDB" id="A0A4P7D6K6"/>
<dbReference type="GeneID" id="39649778"/>
<reference evidence="1 2" key="1">
    <citation type="submission" date="2019-03" db="EMBL/GenBank/DDBJ databases">
        <title>Paraburkholderia sp. 7MH5, isolated from subtropical forest soil.</title>
        <authorList>
            <person name="Gao Z.-H."/>
            <person name="Qiu L.-H."/>
        </authorList>
    </citation>
    <scope>NUCLEOTIDE SEQUENCE [LARGE SCALE GENOMIC DNA]</scope>
    <source>
        <strain evidence="1 2">7MH5</strain>
        <plasmid evidence="1 2">unnamed1</plasmid>
    </source>
</reference>
<proteinExistence type="predicted"/>
<keyword evidence="2" id="KW-1185">Reference proteome</keyword>
<name>A0A4P7D6K6_9BURK</name>
<dbReference type="RefSeq" id="WP_134760743.1">
    <property type="nucleotide sequence ID" value="NZ_CP038152.1"/>
</dbReference>
<keyword evidence="1" id="KW-0614">Plasmid</keyword>
<protein>
    <submittedName>
        <fullName evidence="1">Uncharacterized protein</fullName>
    </submittedName>
</protein>
<accession>A0A4P7D6K6</accession>
<evidence type="ECO:0000313" key="2">
    <source>
        <dbReference type="Proteomes" id="UP000295727"/>
    </source>
</evidence>
<geneLocation type="plasmid" evidence="1 2">
    <name>unnamed1</name>
</geneLocation>
<gene>
    <name evidence="1" type="ORF">E1956_45770</name>
</gene>
<organism evidence="1 2">
    <name type="scientific">Paraburkholderia pallida</name>
    <dbReference type="NCBI Taxonomy" id="2547399"/>
    <lineage>
        <taxon>Bacteria</taxon>
        <taxon>Pseudomonadati</taxon>
        <taxon>Pseudomonadota</taxon>
        <taxon>Betaproteobacteria</taxon>
        <taxon>Burkholderiales</taxon>
        <taxon>Burkholderiaceae</taxon>
        <taxon>Paraburkholderia</taxon>
    </lineage>
</organism>
<evidence type="ECO:0000313" key="1">
    <source>
        <dbReference type="EMBL" id="QBR04396.1"/>
    </source>
</evidence>
<dbReference type="EMBL" id="CP038152">
    <property type="protein sequence ID" value="QBR04396.1"/>
    <property type="molecule type" value="Genomic_DNA"/>
</dbReference>